<protein>
    <submittedName>
        <fullName evidence="1">Uncharacterized protein</fullName>
    </submittedName>
</protein>
<keyword evidence="2" id="KW-1185">Reference proteome</keyword>
<dbReference type="PATRIC" id="fig|1423759.3.peg.1351"/>
<reference evidence="1 2" key="1">
    <citation type="journal article" date="2015" name="Genome Announc.">
        <title>Expanding the biotechnology potential of lactobacilli through comparative genomics of 213 strains and associated genera.</title>
        <authorList>
            <person name="Sun Z."/>
            <person name="Harris H.M."/>
            <person name="McCann A."/>
            <person name="Guo C."/>
            <person name="Argimon S."/>
            <person name="Zhang W."/>
            <person name="Yang X."/>
            <person name="Jeffery I.B."/>
            <person name="Cooney J.C."/>
            <person name="Kagawa T.F."/>
            <person name="Liu W."/>
            <person name="Song Y."/>
            <person name="Salvetti E."/>
            <person name="Wrobel A."/>
            <person name="Rasinkangas P."/>
            <person name="Parkhill J."/>
            <person name="Rea M.C."/>
            <person name="O'Sullivan O."/>
            <person name="Ritari J."/>
            <person name="Douillard F.P."/>
            <person name="Paul Ross R."/>
            <person name="Yang R."/>
            <person name="Briner A.E."/>
            <person name="Felis G.E."/>
            <person name="de Vos W.M."/>
            <person name="Barrangou R."/>
            <person name="Klaenhammer T.R."/>
            <person name="Caufield P.W."/>
            <person name="Cui Y."/>
            <person name="Zhang H."/>
            <person name="O'Toole P.W."/>
        </authorList>
    </citation>
    <scope>NUCLEOTIDE SEQUENCE [LARGE SCALE GENOMIC DNA]</scope>
    <source>
        <strain evidence="1 2">DSM 19519</strain>
    </source>
</reference>
<name>A0A0R1MLX7_9LACO</name>
<dbReference type="Proteomes" id="UP000051448">
    <property type="component" value="Unassembled WGS sequence"/>
</dbReference>
<comment type="caution">
    <text evidence="1">The sequence shown here is derived from an EMBL/GenBank/DDBJ whole genome shotgun (WGS) entry which is preliminary data.</text>
</comment>
<dbReference type="GeneID" id="98311506"/>
<dbReference type="OrthoDB" id="2316229at2"/>
<organism evidence="1 2">
    <name type="scientific">Liquorilactobacillus hordei DSM 19519</name>
    <dbReference type="NCBI Taxonomy" id="1423759"/>
    <lineage>
        <taxon>Bacteria</taxon>
        <taxon>Bacillati</taxon>
        <taxon>Bacillota</taxon>
        <taxon>Bacilli</taxon>
        <taxon>Lactobacillales</taxon>
        <taxon>Lactobacillaceae</taxon>
        <taxon>Liquorilactobacillus</taxon>
    </lineage>
</organism>
<dbReference type="EMBL" id="AZDX01000037">
    <property type="protein sequence ID" value="KRL05579.1"/>
    <property type="molecule type" value="Genomic_DNA"/>
</dbReference>
<proteinExistence type="predicted"/>
<evidence type="ECO:0000313" key="2">
    <source>
        <dbReference type="Proteomes" id="UP000051448"/>
    </source>
</evidence>
<dbReference type="STRING" id="1423759.FC92_GL001283"/>
<accession>A0A0R1MLX7</accession>
<sequence>MVLFCGLTNLFFNEQRVLIRHEKQQIVELNKMDKMLNISKKMTIQGYDKLSKAEKQSIDKYNIRR</sequence>
<evidence type="ECO:0000313" key="1">
    <source>
        <dbReference type="EMBL" id="KRL05579.1"/>
    </source>
</evidence>
<dbReference type="AlphaFoldDB" id="A0A0R1MLX7"/>
<dbReference type="RefSeq" id="WP_057870092.1">
    <property type="nucleotide sequence ID" value="NZ_AZDX01000037.1"/>
</dbReference>
<gene>
    <name evidence="1" type="ORF">FC92_GL001283</name>
</gene>